<protein>
    <recommendedName>
        <fullName evidence="2">DUF547 domain-containing protein</fullName>
    </recommendedName>
</protein>
<dbReference type="Pfam" id="PF04784">
    <property type="entry name" value="DUF547"/>
    <property type="match status" value="1"/>
</dbReference>
<evidence type="ECO:0000313" key="4">
    <source>
        <dbReference type="Proteomes" id="UP000184406"/>
    </source>
</evidence>
<evidence type="ECO:0000256" key="1">
    <source>
        <dbReference type="SAM" id="SignalP"/>
    </source>
</evidence>
<proteinExistence type="predicted"/>
<dbReference type="RefSeq" id="WP_072860506.1">
    <property type="nucleotide sequence ID" value="NZ_FQUX01000001.1"/>
</dbReference>
<feature type="domain" description="DUF547" evidence="2">
    <location>
        <begin position="86"/>
        <end position="188"/>
    </location>
</feature>
<organism evidence="3 4">
    <name type="scientific">Arenibacter palladensis</name>
    <dbReference type="NCBI Taxonomy" id="237373"/>
    <lineage>
        <taxon>Bacteria</taxon>
        <taxon>Pseudomonadati</taxon>
        <taxon>Bacteroidota</taxon>
        <taxon>Flavobacteriia</taxon>
        <taxon>Flavobacteriales</taxon>
        <taxon>Flavobacteriaceae</taxon>
        <taxon>Arenibacter</taxon>
    </lineage>
</organism>
<feature type="signal peptide" evidence="1">
    <location>
        <begin position="1"/>
        <end position="19"/>
    </location>
</feature>
<dbReference type="AlphaFoldDB" id="A0A1M4VE41"/>
<feature type="chain" id="PRO_5013290787" description="DUF547 domain-containing protein" evidence="1">
    <location>
        <begin position="20"/>
        <end position="251"/>
    </location>
</feature>
<evidence type="ECO:0000259" key="2">
    <source>
        <dbReference type="Pfam" id="PF04784"/>
    </source>
</evidence>
<dbReference type="OrthoDB" id="526867at2"/>
<gene>
    <name evidence="3" type="ORF">SAMN03080594_101940</name>
</gene>
<keyword evidence="4" id="KW-1185">Reference proteome</keyword>
<dbReference type="PANTHER" id="PTHR46361:SF3">
    <property type="entry name" value="ELECTRON CARRIER_ PROTEIN DISULFIDE OXIDOREDUCTASE"/>
    <property type="match status" value="1"/>
</dbReference>
<sequence>MRLKLSIFLILLLMGSVHGVSPASRYTPNNKPEIEFQIDHSKWDILLKRHVDDAGNVDYKSFTKDIKVLQNYLDYLAINRPVDGAPKPQKLAYYINLYNAATVKLILDNYPTKSIKNIKNPWGKDIVQMGDEKISLGDLEHKILRKMDEPRIHFAINCASYSCPKLLNTAFTATNLENLLEQTAKDFINDPKRNVLTKEKASLSEIFNWYKKDFTKNGSLIDYLNQYADQKLTSNTKISYLDYNWGLNEIE</sequence>
<dbReference type="PANTHER" id="PTHR46361">
    <property type="entry name" value="ELECTRON CARRIER/ PROTEIN DISULFIDE OXIDOREDUCTASE"/>
    <property type="match status" value="1"/>
</dbReference>
<keyword evidence="1" id="KW-0732">Signal</keyword>
<accession>A0A1M4VE41</accession>
<dbReference type="EMBL" id="FQUX01000001">
    <property type="protein sequence ID" value="SHE67100.1"/>
    <property type="molecule type" value="Genomic_DNA"/>
</dbReference>
<reference evidence="4" key="1">
    <citation type="submission" date="2016-11" db="EMBL/GenBank/DDBJ databases">
        <authorList>
            <person name="Varghese N."/>
            <person name="Submissions S."/>
        </authorList>
    </citation>
    <scope>NUCLEOTIDE SEQUENCE [LARGE SCALE GENOMIC DNA]</scope>
    <source>
        <strain evidence="4">DSM 17539</strain>
    </source>
</reference>
<dbReference type="InterPro" id="IPR006869">
    <property type="entry name" value="DUF547"/>
</dbReference>
<dbReference type="Proteomes" id="UP000184406">
    <property type="component" value="Unassembled WGS sequence"/>
</dbReference>
<name>A0A1M4VE41_9FLAO</name>
<evidence type="ECO:0000313" key="3">
    <source>
        <dbReference type="EMBL" id="SHE67100.1"/>
    </source>
</evidence>